<dbReference type="EMBL" id="JAQQWP010000006">
    <property type="protein sequence ID" value="KAK8115247.1"/>
    <property type="molecule type" value="Genomic_DNA"/>
</dbReference>
<evidence type="ECO:0000313" key="2">
    <source>
        <dbReference type="Proteomes" id="UP001392437"/>
    </source>
</evidence>
<name>A0AAW0QXZ3_9PEZI</name>
<accession>A0AAW0QXZ3</accession>
<comment type="caution">
    <text evidence="1">The sequence shown here is derived from an EMBL/GenBank/DDBJ whole genome shotgun (WGS) entry which is preliminary data.</text>
</comment>
<dbReference type="AlphaFoldDB" id="A0AAW0QXZ3"/>
<dbReference type="Proteomes" id="UP001392437">
    <property type="component" value="Unassembled WGS sequence"/>
</dbReference>
<evidence type="ECO:0000313" key="1">
    <source>
        <dbReference type="EMBL" id="KAK8115247.1"/>
    </source>
</evidence>
<reference evidence="1 2" key="1">
    <citation type="submission" date="2023-01" db="EMBL/GenBank/DDBJ databases">
        <title>Analysis of 21 Apiospora genomes using comparative genomics revels a genus with tremendous synthesis potential of carbohydrate active enzymes and secondary metabolites.</title>
        <authorList>
            <person name="Sorensen T."/>
        </authorList>
    </citation>
    <scope>NUCLEOTIDE SEQUENCE [LARGE SCALE GENOMIC DNA]</scope>
    <source>
        <strain evidence="1 2">CBS 117206</strain>
    </source>
</reference>
<keyword evidence="2" id="KW-1185">Reference proteome</keyword>
<proteinExistence type="predicted"/>
<organism evidence="1 2">
    <name type="scientific">Apiospora kogelbergensis</name>
    <dbReference type="NCBI Taxonomy" id="1337665"/>
    <lineage>
        <taxon>Eukaryota</taxon>
        <taxon>Fungi</taxon>
        <taxon>Dikarya</taxon>
        <taxon>Ascomycota</taxon>
        <taxon>Pezizomycotina</taxon>
        <taxon>Sordariomycetes</taxon>
        <taxon>Xylariomycetidae</taxon>
        <taxon>Amphisphaeriales</taxon>
        <taxon>Apiosporaceae</taxon>
        <taxon>Apiospora</taxon>
    </lineage>
</organism>
<sequence>MGGMVWWNVKVAFMIKAKGVKAKFIFGSSLVNNEVSTIIYRDFLTQALAEGSFVPSPGPLVVGKGLEKIQEALSARKVVATL</sequence>
<protein>
    <submittedName>
        <fullName evidence="1">Uncharacterized protein</fullName>
    </submittedName>
</protein>
<gene>
    <name evidence="1" type="ORF">PG999_007316</name>
</gene>